<dbReference type="GO" id="GO:0003677">
    <property type="term" value="F:DNA binding"/>
    <property type="evidence" value="ECO:0007669"/>
    <property type="project" value="UniProtKB-KW"/>
</dbReference>
<dbReference type="InterPro" id="IPR003594">
    <property type="entry name" value="HATPase_dom"/>
</dbReference>
<dbReference type="AlphaFoldDB" id="A0A1I3FWW9"/>
<dbReference type="FunFam" id="3.40.50.670:FF:000001">
    <property type="entry name" value="DNA topoisomerase 2"/>
    <property type="match status" value="1"/>
</dbReference>
<evidence type="ECO:0000313" key="14">
    <source>
        <dbReference type="EMBL" id="SFI15679.1"/>
    </source>
</evidence>
<keyword evidence="11" id="KW-0413">Isomerase</keyword>
<feature type="region of interest" description="Disordered" evidence="12">
    <location>
        <begin position="391"/>
        <end position="411"/>
    </location>
</feature>
<dbReference type="SUPFAM" id="SSF55874">
    <property type="entry name" value="ATPase domain of HSP90 chaperone/DNA topoisomerase II/histidine kinase"/>
    <property type="match status" value="1"/>
</dbReference>
<reference evidence="15" key="1">
    <citation type="submission" date="2016-10" db="EMBL/GenBank/DDBJ databases">
        <authorList>
            <person name="Varghese N."/>
            <person name="Submissions S."/>
        </authorList>
    </citation>
    <scope>NUCLEOTIDE SEQUENCE [LARGE SCALE GENOMIC DNA]</scope>
    <source>
        <strain evidence="15">DSM 26348</strain>
    </source>
</reference>
<dbReference type="PROSITE" id="PS50880">
    <property type="entry name" value="TOPRIM"/>
    <property type="match status" value="1"/>
</dbReference>
<dbReference type="STRING" id="1576369.SAMN05421753_10668"/>
<evidence type="ECO:0000259" key="13">
    <source>
        <dbReference type="PROSITE" id="PS50880"/>
    </source>
</evidence>
<dbReference type="Gene3D" id="3.30.565.10">
    <property type="entry name" value="Histidine kinase-like ATPase, C-terminal domain"/>
    <property type="match status" value="1"/>
</dbReference>
<evidence type="ECO:0000256" key="4">
    <source>
        <dbReference type="ARBA" id="ARBA00012895"/>
    </source>
</evidence>
<dbReference type="SUPFAM" id="SSF56719">
    <property type="entry name" value="Type II DNA topoisomerase"/>
    <property type="match status" value="1"/>
</dbReference>
<evidence type="ECO:0000256" key="8">
    <source>
        <dbReference type="ARBA" id="ARBA00022842"/>
    </source>
</evidence>
<comment type="similarity">
    <text evidence="3">Belongs to the type II topoisomerase GyrB family.</text>
</comment>
<dbReference type="InterPro" id="IPR002288">
    <property type="entry name" value="DNA_gyrase_B_C"/>
</dbReference>
<keyword evidence="15" id="KW-1185">Reference proteome</keyword>
<gene>
    <name evidence="14" type="ORF">SAMN05421753_10668</name>
</gene>
<dbReference type="SMART" id="SM00387">
    <property type="entry name" value="HATPase_c"/>
    <property type="match status" value="1"/>
</dbReference>
<dbReference type="InterPro" id="IPR013506">
    <property type="entry name" value="Topo_IIA_bsu_dom2"/>
</dbReference>
<comment type="cofactor">
    <cofactor evidence="2">
        <name>Mg(2+)</name>
        <dbReference type="ChEBI" id="CHEBI:18420"/>
    </cofactor>
</comment>
<dbReference type="RefSeq" id="WP_092049431.1">
    <property type="nucleotide sequence ID" value="NZ_FOQD01000006.1"/>
</dbReference>
<feature type="domain" description="Toprim" evidence="13">
    <location>
        <begin position="424"/>
        <end position="539"/>
    </location>
</feature>
<name>A0A1I3FWW9_9PLAN</name>
<organism evidence="14 15">
    <name type="scientific">Planctomicrobium piriforme</name>
    <dbReference type="NCBI Taxonomy" id="1576369"/>
    <lineage>
        <taxon>Bacteria</taxon>
        <taxon>Pseudomonadati</taxon>
        <taxon>Planctomycetota</taxon>
        <taxon>Planctomycetia</taxon>
        <taxon>Planctomycetales</taxon>
        <taxon>Planctomycetaceae</taxon>
        <taxon>Planctomicrobium</taxon>
    </lineage>
</organism>
<keyword evidence="6" id="KW-0547">Nucleotide-binding</keyword>
<dbReference type="NCBIfam" id="NF011501">
    <property type="entry name" value="PRK14939.1"/>
    <property type="match status" value="1"/>
</dbReference>
<accession>A0A1I3FWW9</accession>
<dbReference type="PRINTS" id="PR01159">
    <property type="entry name" value="DNAGYRASEB"/>
</dbReference>
<dbReference type="Gene3D" id="3.30.230.10">
    <property type="match status" value="1"/>
</dbReference>
<dbReference type="InterPro" id="IPR006171">
    <property type="entry name" value="TOPRIM_dom"/>
</dbReference>
<dbReference type="InterPro" id="IPR013760">
    <property type="entry name" value="Topo_IIA-like_dom_sf"/>
</dbReference>
<dbReference type="PANTHER" id="PTHR45866:SF1">
    <property type="entry name" value="DNA GYRASE SUBUNIT B, MITOCHONDRIAL"/>
    <property type="match status" value="1"/>
</dbReference>
<dbReference type="InterPro" id="IPR013759">
    <property type="entry name" value="Topo_IIA_B_C"/>
</dbReference>
<dbReference type="Pfam" id="PF00204">
    <property type="entry name" value="DNA_gyraseB"/>
    <property type="match status" value="1"/>
</dbReference>
<dbReference type="GO" id="GO:0003918">
    <property type="term" value="F:DNA topoisomerase type II (double strand cut, ATP-hydrolyzing) activity"/>
    <property type="evidence" value="ECO:0007669"/>
    <property type="project" value="UniProtKB-EC"/>
</dbReference>
<evidence type="ECO:0000313" key="15">
    <source>
        <dbReference type="Proteomes" id="UP000199518"/>
    </source>
</evidence>
<evidence type="ECO:0000256" key="11">
    <source>
        <dbReference type="ARBA" id="ARBA00023235"/>
    </source>
</evidence>
<dbReference type="OrthoDB" id="9802808at2"/>
<dbReference type="PROSITE" id="PS00177">
    <property type="entry name" value="TOPOISOMERASE_II"/>
    <property type="match status" value="1"/>
</dbReference>
<dbReference type="PRINTS" id="PR00418">
    <property type="entry name" value="TPI2FAMILY"/>
</dbReference>
<dbReference type="PANTHER" id="PTHR45866">
    <property type="entry name" value="DNA GYRASE/TOPOISOMERASE SUBUNIT B"/>
    <property type="match status" value="1"/>
</dbReference>
<comment type="catalytic activity">
    <reaction evidence="1">
        <text>ATP-dependent breakage, passage and rejoining of double-stranded DNA.</text>
        <dbReference type="EC" id="5.6.2.2"/>
    </reaction>
</comment>
<dbReference type="GO" id="GO:0006265">
    <property type="term" value="P:DNA topological change"/>
    <property type="evidence" value="ECO:0007669"/>
    <property type="project" value="InterPro"/>
</dbReference>
<dbReference type="CDD" id="cd00822">
    <property type="entry name" value="TopoII_Trans_DNA_gyrase"/>
    <property type="match status" value="1"/>
</dbReference>
<dbReference type="Proteomes" id="UP000199518">
    <property type="component" value="Unassembled WGS sequence"/>
</dbReference>
<protein>
    <recommendedName>
        <fullName evidence="4">DNA topoisomerase (ATP-hydrolyzing)</fullName>
        <ecNumber evidence="4">5.6.2.2</ecNumber>
    </recommendedName>
</protein>
<keyword evidence="7" id="KW-0067">ATP-binding</keyword>
<dbReference type="InterPro" id="IPR000565">
    <property type="entry name" value="Topo_IIA_B"/>
</dbReference>
<evidence type="ECO:0000256" key="12">
    <source>
        <dbReference type="SAM" id="MobiDB-lite"/>
    </source>
</evidence>
<dbReference type="GO" id="GO:0005524">
    <property type="term" value="F:ATP binding"/>
    <property type="evidence" value="ECO:0007669"/>
    <property type="project" value="UniProtKB-KW"/>
</dbReference>
<keyword evidence="10" id="KW-0238">DNA-binding</keyword>
<dbReference type="InterPro" id="IPR001241">
    <property type="entry name" value="Topo_IIA"/>
</dbReference>
<evidence type="ECO:0000256" key="6">
    <source>
        <dbReference type="ARBA" id="ARBA00022741"/>
    </source>
</evidence>
<dbReference type="InterPro" id="IPR020568">
    <property type="entry name" value="Ribosomal_Su5_D2-typ_SF"/>
</dbReference>
<evidence type="ECO:0000256" key="3">
    <source>
        <dbReference type="ARBA" id="ARBA00010708"/>
    </source>
</evidence>
<evidence type="ECO:0000256" key="5">
    <source>
        <dbReference type="ARBA" id="ARBA00022723"/>
    </source>
</evidence>
<dbReference type="InterPro" id="IPR036890">
    <property type="entry name" value="HATPase_C_sf"/>
</dbReference>
<keyword evidence="5" id="KW-0479">Metal-binding</keyword>
<dbReference type="EMBL" id="FOQD01000006">
    <property type="protein sequence ID" value="SFI15679.1"/>
    <property type="molecule type" value="Genomic_DNA"/>
</dbReference>
<dbReference type="CDD" id="cd16928">
    <property type="entry name" value="HATPase_GyrB-like"/>
    <property type="match status" value="1"/>
</dbReference>
<dbReference type="SMART" id="SM00433">
    <property type="entry name" value="TOP2c"/>
    <property type="match status" value="1"/>
</dbReference>
<evidence type="ECO:0000256" key="7">
    <source>
        <dbReference type="ARBA" id="ARBA00022840"/>
    </source>
</evidence>
<evidence type="ECO:0000256" key="1">
    <source>
        <dbReference type="ARBA" id="ARBA00000185"/>
    </source>
</evidence>
<keyword evidence="9" id="KW-0799">Topoisomerase</keyword>
<evidence type="ECO:0000256" key="2">
    <source>
        <dbReference type="ARBA" id="ARBA00001946"/>
    </source>
</evidence>
<sequence length="845" mass="93647">MSDAPKPKPRSEDYGSNTIQHLEGIEGIRHRPAMYIGGTDLSGLHHLVYEVTDNVLDEFANGFATVMNVQIHGDGSVTVSDDGRGIPVDKMKDKEQSALEVVFTEIHAGGKFDRKAYAVGTGGLHGVGITAVNACSEWLEVEVSRQGHVWTMEFAKGRMTSPLAQGAATEQTGTKVTFKPDPTIFPNTTFSYDMIHKRLQDCAFLNAGIRINITDERTGQTDTFFYEDGLAEFVKWINRTETPLHPDVIRVKGQIEAVEVDVAMQWNDGYSEAVRCFANGISNHEGGSHLSGFKTALTRTLNSYGKATNAFKDMTPAGDDFREGLAAVVTVRIPNPQFESQTKIKLTNPEVEGAVNSVVGDTLSKYLEENPTIAKNICQKGLRAAEAREAAKKARDMARSQNRVSGGGLPEKLRDCRNHGLDVSELYLVEGDSAGGSADQGRDSATQAVLPLRGKILNVEKAQLLKVLANTEVTALFKAIGITPLAEEQDVAKRRYGKIILMTDADVDGSHIRTLLLTFIFRHMRELLKQGCVYVAQPPLYRVMSKGKRNQKPRYVQTHHEMMGELLELGLESATLILQPRDSLLANHAKGATQRREISGDELRKLAKTLSVIEEPLEALERRGIMLRRLATEHATPDGLLPRFRTFRGTEERWFATREELDAFLAEQSQSSQNVKLADDTIQAGAATPEHPEAEHAAPVDTITKADLFEVRTINQVLRALQEQHQLSLNDLLMAPMKNAEQVYPYEVIGHDTPRKLLSLRELVTTLRDLGGKGLIRTRFKGLGEMNHDELAETAMEPATRLLKRVTLDDAVAAEEIFRVLMGDHVEPRREFIEKHALDVKDLDV</sequence>
<dbReference type="Pfam" id="PF02518">
    <property type="entry name" value="HATPase_c"/>
    <property type="match status" value="1"/>
</dbReference>
<proteinExistence type="inferred from homology"/>
<dbReference type="InterPro" id="IPR018522">
    <property type="entry name" value="TopoIIA_CS"/>
</dbReference>
<dbReference type="Gene3D" id="3.40.50.670">
    <property type="match status" value="2"/>
</dbReference>
<evidence type="ECO:0000256" key="10">
    <source>
        <dbReference type="ARBA" id="ARBA00023125"/>
    </source>
</evidence>
<keyword evidence="8" id="KW-0460">Magnesium</keyword>
<dbReference type="SUPFAM" id="SSF54211">
    <property type="entry name" value="Ribosomal protein S5 domain 2-like"/>
    <property type="match status" value="1"/>
</dbReference>
<dbReference type="NCBIfam" id="NF004189">
    <property type="entry name" value="PRK05644.1"/>
    <property type="match status" value="1"/>
</dbReference>
<dbReference type="Pfam" id="PF01751">
    <property type="entry name" value="Toprim"/>
    <property type="match status" value="1"/>
</dbReference>
<dbReference type="GO" id="GO:0046872">
    <property type="term" value="F:metal ion binding"/>
    <property type="evidence" value="ECO:0007669"/>
    <property type="project" value="UniProtKB-KW"/>
</dbReference>
<evidence type="ECO:0000256" key="9">
    <source>
        <dbReference type="ARBA" id="ARBA00023029"/>
    </source>
</evidence>
<dbReference type="InterPro" id="IPR014721">
    <property type="entry name" value="Ribsml_uS5_D2-typ_fold_subgr"/>
</dbReference>
<dbReference type="Pfam" id="PF00986">
    <property type="entry name" value="DNA_gyraseB_C"/>
    <property type="match status" value="1"/>
</dbReference>
<dbReference type="EC" id="5.6.2.2" evidence="4"/>
<dbReference type="FunFam" id="3.30.230.10:FF:000005">
    <property type="entry name" value="DNA gyrase subunit B"/>
    <property type="match status" value="1"/>
</dbReference>